<feature type="region of interest" description="Disordered" evidence="1">
    <location>
        <begin position="68"/>
        <end position="134"/>
    </location>
</feature>
<feature type="compositionally biased region" description="Polar residues" evidence="1">
    <location>
        <begin position="125"/>
        <end position="134"/>
    </location>
</feature>
<name>A0ABD2MZW1_9CUCU</name>
<dbReference type="AlphaFoldDB" id="A0ABD2MZW1"/>
<proteinExistence type="predicted"/>
<evidence type="ECO:0000313" key="2">
    <source>
        <dbReference type="EMBL" id="KAL3271862.1"/>
    </source>
</evidence>
<evidence type="ECO:0000313" key="3">
    <source>
        <dbReference type="Proteomes" id="UP001516400"/>
    </source>
</evidence>
<feature type="compositionally biased region" description="Polar residues" evidence="1">
    <location>
        <begin position="98"/>
        <end position="117"/>
    </location>
</feature>
<dbReference type="EMBL" id="JABFTP020000042">
    <property type="protein sequence ID" value="KAL3271862.1"/>
    <property type="molecule type" value="Genomic_DNA"/>
</dbReference>
<organism evidence="2 3">
    <name type="scientific">Cryptolaemus montrouzieri</name>
    <dbReference type="NCBI Taxonomy" id="559131"/>
    <lineage>
        <taxon>Eukaryota</taxon>
        <taxon>Metazoa</taxon>
        <taxon>Ecdysozoa</taxon>
        <taxon>Arthropoda</taxon>
        <taxon>Hexapoda</taxon>
        <taxon>Insecta</taxon>
        <taxon>Pterygota</taxon>
        <taxon>Neoptera</taxon>
        <taxon>Endopterygota</taxon>
        <taxon>Coleoptera</taxon>
        <taxon>Polyphaga</taxon>
        <taxon>Cucujiformia</taxon>
        <taxon>Coccinelloidea</taxon>
        <taxon>Coccinellidae</taxon>
        <taxon>Scymninae</taxon>
        <taxon>Scymnini</taxon>
        <taxon>Cryptolaemus</taxon>
    </lineage>
</organism>
<protein>
    <submittedName>
        <fullName evidence="2">Uncharacterized protein</fullName>
    </submittedName>
</protein>
<sequence>MHSFPNFTSVQGLIDNEDHIDDMHTTFPSPVFTESVVSRVNERLQIWQRLTCRSDLITWSANEILVPLRSRSPSQLNKNDGSRSVCRNLSRKDLMPQANKSRSPTPNFFSTHQTKFSTNKRAKHQPNTSPNVTK</sequence>
<reference evidence="2 3" key="1">
    <citation type="journal article" date="2021" name="BMC Biol.">
        <title>Horizontally acquired antibacterial genes associated with adaptive radiation of ladybird beetles.</title>
        <authorList>
            <person name="Li H.S."/>
            <person name="Tang X.F."/>
            <person name="Huang Y.H."/>
            <person name="Xu Z.Y."/>
            <person name="Chen M.L."/>
            <person name="Du X.Y."/>
            <person name="Qiu B.Y."/>
            <person name="Chen P.T."/>
            <person name="Zhang W."/>
            <person name="Slipinski A."/>
            <person name="Escalona H.E."/>
            <person name="Waterhouse R.M."/>
            <person name="Zwick A."/>
            <person name="Pang H."/>
        </authorList>
    </citation>
    <scope>NUCLEOTIDE SEQUENCE [LARGE SCALE GENOMIC DNA]</scope>
    <source>
        <strain evidence="2">SYSU2018</strain>
    </source>
</reference>
<dbReference type="Proteomes" id="UP001516400">
    <property type="component" value="Unassembled WGS sequence"/>
</dbReference>
<comment type="caution">
    <text evidence="2">The sequence shown here is derived from an EMBL/GenBank/DDBJ whole genome shotgun (WGS) entry which is preliminary data.</text>
</comment>
<accession>A0ABD2MZW1</accession>
<keyword evidence="3" id="KW-1185">Reference proteome</keyword>
<gene>
    <name evidence="2" type="ORF">HHI36_022332</name>
</gene>
<evidence type="ECO:0000256" key="1">
    <source>
        <dbReference type="SAM" id="MobiDB-lite"/>
    </source>
</evidence>